<keyword evidence="4" id="KW-1185">Reference proteome</keyword>
<reference evidence="3 4" key="1">
    <citation type="submission" date="2018-05" db="EMBL/GenBank/DDBJ databases">
        <title>Paenibacillus flagellatus sp. nov., isolated from selenium mineral soil.</title>
        <authorList>
            <person name="Dai X."/>
        </authorList>
    </citation>
    <scope>NUCLEOTIDE SEQUENCE [LARGE SCALE GENOMIC DNA]</scope>
    <source>
        <strain evidence="3 4">DXL2</strain>
    </source>
</reference>
<dbReference type="PROSITE" id="PS51272">
    <property type="entry name" value="SLH"/>
    <property type="match status" value="2"/>
</dbReference>
<proteinExistence type="inferred from homology"/>
<dbReference type="SUPFAM" id="SSF56300">
    <property type="entry name" value="Metallo-dependent phosphatases"/>
    <property type="match status" value="1"/>
</dbReference>
<evidence type="ECO:0000259" key="2">
    <source>
        <dbReference type="PROSITE" id="PS51272"/>
    </source>
</evidence>
<evidence type="ECO:0000256" key="1">
    <source>
        <dbReference type="RuleBase" id="RU362119"/>
    </source>
</evidence>
<dbReference type="GO" id="GO:0000166">
    <property type="term" value="F:nucleotide binding"/>
    <property type="evidence" value="ECO:0007669"/>
    <property type="project" value="UniProtKB-KW"/>
</dbReference>
<accession>A0A2V5K2I2</accession>
<dbReference type="InterPro" id="IPR036907">
    <property type="entry name" value="5'-Nucleotdase_C_sf"/>
</dbReference>
<name>A0A2V5K2I2_9BACL</name>
<comment type="similarity">
    <text evidence="1">Belongs to the 5'-nucleotidase family.</text>
</comment>
<evidence type="ECO:0000313" key="4">
    <source>
        <dbReference type="Proteomes" id="UP000247476"/>
    </source>
</evidence>
<feature type="domain" description="SLH" evidence="2">
    <location>
        <begin position="656"/>
        <end position="710"/>
    </location>
</feature>
<dbReference type="Pfam" id="PF02872">
    <property type="entry name" value="5_nucleotid_C"/>
    <property type="match status" value="1"/>
</dbReference>
<feature type="domain" description="SLH" evidence="2">
    <location>
        <begin position="556"/>
        <end position="619"/>
    </location>
</feature>
<comment type="caution">
    <text evidence="3">The sequence shown here is derived from an EMBL/GenBank/DDBJ whole genome shotgun (WGS) entry which is preliminary data.</text>
</comment>
<dbReference type="Pfam" id="PF00395">
    <property type="entry name" value="SLH"/>
    <property type="match status" value="2"/>
</dbReference>
<dbReference type="Gene3D" id="3.90.780.10">
    <property type="entry name" value="5'-Nucleotidase, C-terminal domain"/>
    <property type="match status" value="1"/>
</dbReference>
<dbReference type="PRINTS" id="PR01607">
    <property type="entry name" value="APYRASEFAMLY"/>
</dbReference>
<dbReference type="EMBL" id="QJVJ01000007">
    <property type="protein sequence ID" value="PYI53485.1"/>
    <property type="molecule type" value="Genomic_DNA"/>
</dbReference>
<dbReference type="InterPro" id="IPR001119">
    <property type="entry name" value="SLH_dom"/>
</dbReference>
<dbReference type="InterPro" id="IPR029052">
    <property type="entry name" value="Metallo-depent_PP-like"/>
</dbReference>
<evidence type="ECO:0000313" key="3">
    <source>
        <dbReference type="EMBL" id="PYI53485.1"/>
    </source>
</evidence>
<organism evidence="3 4">
    <name type="scientific">Paenibacillus flagellatus</name>
    <dbReference type="NCBI Taxonomy" id="2211139"/>
    <lineage>
        <taxon>Bacteria</taxon>
        <taxon>Bacillati</taxon>
        <taxon>Bacillota</taxon>
        <taxon>Bacilli</taxon>
        <taxon>Bacillales</taxon>
        <taxon>Paenibacillaceae</taxon>
        <taxon>Paenibacillus</taxon>
    </lineage>
</organism>
<gene>
    <name evidence="3" type="ORF">DLM86_17090</name>
</gene>
<protein>
    <recommendedName>
        <fullName evidence="2">SLH domain-containing protein</fullName>
    </recommendedName>
</protein>
<dbReference type="Proteomes" id="UP000247476">
    <property type="component" value="Unassembled WGS sequence"/>
</dbReference>
<dbReference type="GO" id="GO:0016787">
    <property type="term" value="F:hydrolase activity"/>
    <property type="evidence" value="ECO:0007669"/>
    <property type="project" value="UniProtKB-KW"/>
</dbReference>
<dbReference type="SUPFAM" id="SSF55816">
    <property type="entry name" value="5'-nucleotidase (syn. UDP-sugar hydrolase), C-terminal domain"/>
    <property type="match status" value="1"/>
</dbReference>
<keyword evidence="1" id="KW-0378">Hydrolase</keyword>
<dbReference type="PANTHER" id="PTHR11575">
    <property type="entry name" value="5'-NUCLEOTIDASE-RELATED"/>
    <property type="match status" value="1"/>
</dbReference>
<dbReference type="PANTHER" id="PTHR11575:SF24">
    <property type="entry name" value="5'-NUCLEOTIDASE"/>
    <property type="match status" value="1"/>
</dbReference>
<sequence>MRLPGEPSSRRGERSFTQSLPNLYAADIFPPLRSPIMKRRNEPVSNNGERMERPMSKRLLHSVLLFSIAAAPFGWNEPARAEPAIPATVSFLYFNDGHEIAPVSDKLGTRGGVARIKTLVDRVNNEKIVAFGGDLGGGTLFGGVFKGFPMVEAFNAIPIDVANFGQHDFDAGAANTIELVKASRFDWISSNLAGQDGKPFAQVPAYKLFDKQGIRIGVIGLTSAMDTTTQDDHVKQLDVIESARKAVEKLKRDGNPDLVIALTQQPVADDKALLQAVPEIRVVFTEEEAEERSSVHEVNEGNRLIFSPQGNMGSVVRLDISKTSDGTVTLSHDIWKADETVPEDKALAELAAAYQAKLDEELGKPIAVTKTDLAYGDNHESRYRETAVGNWIADAYKDYYRTDVAFANGGGIRASAKAGTFTLKDAKSILPFGNKIVAAEMSGETLLAALENGVSATEQLAGRFLQVSGVSYVYNPGKPTGRRIEDAEANGVPVDKNARYKVALSNYMFTGGDSYTMFGDAKSIVSANEALTDVELLVAYAKKLGTIDAKTEGRIRVNGFVDVPFGHWAQEGVYGLYGQGWMDGTDAGRFGPDQAITRAEWAGLLNRSFPFDSGSAWNGNGSNRQEPDAPLMREEAAVMLKAALDANGRPVAEAESANFADDDRLSDWARGAVAGLARQGLLTGRLHNRFAPKEYVTRAEAAHLLWKAMK</sequence>
<dbReference type="InterPro" id="IPR008334">
    <property type="entry name" value="5'-Nucleotdase_C"/>
</dbReference>
<dbReference type="Gene3D" id="3.60.21.10">
    <property type="match status" value="1"/>
</dbReference>
<keyword evidence="1" id="KW-0547">Nucleotide-binding</keyword>
<dbReference type="GO" id="GO:0009166">
    <property type="term" value="P:nucleotide catabolic process"/>
    <property type="evidence" value="ECO:0007669"/>
    <property type="project" value="InterPro"/>
</dbReference>
<dbReference type="InterPro" id="IPR006179">
    <property type="entry name" value="5_nucleotidase/apyrase"/>
</dbReference>
<dbReference type="AlphaFoldDB" id="A0A2V5K2I2"/>